<evidence type="ECO:0000313" key="2">
    <source>
        <dbReference type="EMBL" id="MUG47021.1"/>
    </source>
</evidence>
<feature type="transmembrane region" description="Helical" evidence="1">
    <location>
        <begin position="12"/>
        <end position="32"/>
    </location>
</feature>
<evidence type="ECO:0008006" key="4">
    <source>
        <dbReference type="Google" id="ProtNLM"/>
    </source>
</evidence>
<dbReference type="AlphaFoldDB" id="A0A7X2Z532"/>
<keyword evidence="1" id="KW-0472">Membrane</keyword>
<reference evidence="2 3" key="1">
    <citation type="submission" date="2019-11" db="EMBL/GenBank/DDBJ databases">
        <title>Draft genome sequences of five Paenibacillus species of dairy origin.</title>
        <authorList>
            <person name="Olajide A.M."/>
            <person name="Chen S."/>
            <person name="Lapointe G."/>
        </authorList>
    </citation>
    <scope>NUCLEOTIDE SEQUENCE [LARGE SCALE GENOMIC DNA]</scope>
    <source>
        <strain evidence="2 3">12CR55</strain>
    </source>
</reference>
<dbReference type="OrthoDB" id="2476767at2"/>
<comment type="caution">
    <text evidence="2">The sequence shown here is derived from an EMBL/GenBank/DDBJ whole genome shotgun (WGS) entry which is preliminary data.</text>
</comment>
<sequence>MFMFILQAIENFALALIVGGGIVMAAAVRPLLSAKLAISTGSDVAPMFEEISINAWNRYNRLALLSAAALLIVDVIRVLTRLSSAYWHLALAFLMLAALIGKLAVDKQLKQRLNAYAADAVGSKEQNAGHRLVERLTKLILVIALLLVVLPE</sequence>
<feature type="transmembrane region" description="Helical" evidence="1">
    <location>
        <begin position="85"/>
        <end position="105"/>
    </location>
</feature>
<gene>
    <name evidence="2" type="ORF">GNP95_18770</name>
</gene>
<keyword evidence="1" id="KW-1133">Transmembrane helix</keyword>
<dbReference type="Proteomes" id="UP000447876">
    <property type="component" value="Unassembled WGS sequence"/>
</dbReference>
<dbReference type="RefSeq" id="WP_155612403.1">
    <property type="nucleotide sequence ID" value="NZ_WNZW01000009.1"/>
</dbReference>
<protein>
    <recommendedName>
        <fullName evidence="4">DUF4149 domain-containing protein</fullName>
    </recommendedName>
</protein>
<dbReference type="EMBL" id="WNZW01000009">
    <property type="protein sequence ID" value="MUG47021.1"/>
    <property type="molecule type" value="Genomic_DNA"/>
</dbReference>
<evidence type="ECO:0000313" key="3">
    <source>
        <dbReference type="Proteomes" id="UP000447876"/>
    </source>
</evidence>
<feature type="transmembrane region" description="Helical" evidence="1">
    <location>
        <begin position="62"/>
        <end position="79"/>
    </location>
</feature>
<proteinExistence type="predicted"/>
<organism evidence="2 3">
    <name type="scientific">Paenibacillus woosongensis</name>
    <dbReference type="NCBI Taxonomy" id="307580"/>
    <lineage>
        <taxon>Bacteria</taxon>
        <taxon>Bacillati</taxon>
        <taxon>Bacillota</taxon>
        <taxon>Bacilli</taxon>
        <taxon>Bacillales</taxon>
        <taxon>Paenibacillaceae</taxon>
        <taxon>Paenibacillus</taxon>
    </lineage>
</organism>
<accession>A0A7X2Z532</accession>
<keyword evidence="1" id="KW-0812">Transmembrane</keyword>
<name>A0A7X2Z532_9BACL</name>
<evidence type="ECO:0000256" key="1">
    <source>
        <dbReference type="SAM" id="Phobius"/>
    </source>
</evidence>